<evidence type="ECO:0000313" key="2">
    <source>
        <dbReference type="Proteomes" id="UP000823399"/>
    </source>
</evidence>
<dbReference type="SUPFAM" id="SSF48452">
    <property type="entry name" value="TPR-like"/>
    <property type="match status" value="1"/>
</dbReference>
<dbReference type="Proteomes" id="UP000823399">
    <property type="component" value="Unassembled WGS sequence"/>
</dbReference>
<dbReference type="EMBL" id="JABBWM010000095">
    <property type="protein sequence ID" value="KAG2091650.1"/>
    <property type="molecule type" value="Genomic_DNA"/>
</dbReference>
<evidence type="ECO:0000313" key="1">
    <source>
        <dbReference type="EMBL" id="KAG2091650.1"/>
    </source>
</evidence>
<comment type="caution">
    <text evidence="1">The sequence shown here is derived from an EMBL/GenBank/DDBJ whole genome shotgun (WGS) entry which is preliminary data.</text>
</comment>
<dbReference type="InterPro" id="IPR011990">
    <property type="entry name" value="TPR-like_helical_dom_sf"/>
</dbReference>
<accession>A0A9P7EUL9</accession>
<dbReference type="AlphaFoldDB" id="A0A9P7EUL9"/>
<dbReference type="OrthoDB" id="2690484at2759"/>
<keyword evidence="2" id="KW-1185">Reference proteome</keyword>
<name>A0A9P7EUL9_9AGAM</name>
<dbReference type="GeneID" id="64702952"/>
<protein>
    <submittedName>
        <fullName evidence="1">Uncharacterized protein</fullName>
    </submittedName>
</protein>
<reference evidence="1" key="1">
    <citation type="journal article" date="2020" name="New Phytol.">
        <title>Comparative genomics reveals dynamic genome evolution in host specialist ectomycorrhizal fungi.</title>
        <authorList>
            <person name="Lofgren L.A."/>
            <person name="Nguyen N.H."/>
            <person name="Vilgalys R."/>
            <person name="Ruytinx J."/>
            <person name="Liao H.L."/>
            <person name="Branco S."/>
            <person name="Kuo A."/>
            <person name="LaButti K."/>
            <person name="Lipzen A."/>
            <person name="Andreopoulos W."/>
            <person name="Pangilinan J."/>
            <person name="Riley R."/>
            <person name="Hundley H."/>
            <person name="Na H."/>
            <person name="Barry K."/>
            <person name="Grigoriev I.V."/>
            <person name="Stajich J.E."/>
            <person name="Kennedy P.G."/>
        </authorList>
    </citation>
    <scope>NUCLEOTIDE SEQUENCE</scope>
    <source>
        <strain evidence="1">FC423</strain>
    </source>
</reference>
<organism evidence="1 2">
    <name type="scientific">Suillus discolor</name>
    <dbReference type="NCBI Taxonomy" id="1912936"/>
    <lineage>
        <taxon>Eukaryota</taxon>
        <taxon>Fungi</taxon>
        <taxon>Dikarya</taxon>
        <taxon>Basidiomycota</taxon>
        <taxon>Agaricomycotina</taxon>
        <taxon>Agaricomycetes</taxon>
        <taxon>Agaricomycetidae</taxon>
        <taxon>Boletales</taxon>
        <taxon>Suillineae</taxon>
        <taxon>Suillaceae</taxon>
        <taxon>Suillus</taxon>
    </lineage>
</organism>
<proteinExistence type="predicted"/>
<gene>
    <name evidence="1" type="ORF">F5147DRAFT_764252</name>
</gene>
<dbReference type="Gene3D" id="1.25.40.10">
    <property type="entry name" value="Tetratricopeptide repeat domain"/>
    <property type="match status" value="1"/>
</dbReference>
<dbReference type="RefSeq" id="XP_041286610.1">
    <property type="nucleotide sequence ID" value="XM_041440693.1"/>
</dbReference>
<sequence>MKAFNLAFIFTRDSQTVDPLFIKAIALFNANQHEDAMQRAQEPVVACPNANTLVCRTVEAYLHAQIGIDVLDSSRYDETADHFTTAINISTFLPESAIHSRYGDFAVLFGWEFRPLWQIANKKRCHALLRVGRPGEALKLYRCMMDMNDNATKATCFDWCTDCNTYLRSLCDAAFKQECIMFYTANGVADLIGSGDAALAAGEYDRAIEIWRAGKKHLEHARMDYSKISGSQGIDARALVDILPGMRRARERLQSVSRRVTTLQDIAYSLFGTFGVQLPIMYGEKKQNRTAFAGDGSSVRGHCLPADITSYEAQPHPLPSISANEMQISVFAPRHSGNLKLAVKLRNILYQLSAYDSAVHIVCVEGVALAELPPRYVRMHYGDE</sequence>